<dbReference type="EMBL" id="LZZM01000244">
    <property type="protein sequence ID" value="OOM70163.1"/>
    <property type="molecule type" value="Genomic_DNA"/>
</dbReference>
<dbReference type="Proteomes" id="UP000190890">
    <property type="component" value="Unassembled WGS sequence"/>
</dbReference>
<name>A0A1S8SXK1_9CLOT</name>
<dbReference type="STRING" id="29367.CLPUN_52770"/>
<reference evidence="1 2" key="1">
    <citation type="submission" date="2016-05" db="EMBL/GenBank/DDBJ databases">
        <title>Microbial solvent formation.</title>
        <authorList>
            <person name="Poehlein A."/>
            <person name="Montoya Solano J.D."/>
            <person name="Flitsch S."/>
            <person name="Krabben P."/>
            <person name="Duerre P."/>
            <person name="Daniel R."/>
        </authorList>
    </citation>
    <scope>NUCLEOTIDE SEQUENCE [LARGE SCALE GENOMIC DNA]</scope>
    <source>
        <strain evidence="1 2">DSM 2619</strain>
    </source>
</reference>
<evidence type="ECO:0000313" key="1">
    <source>
        <dbReference type="EMBL" id="OOM70163.1"/>
    </source>
</evidence>
<dbReference type="RefSeq" id="WP_158078847.1">
    <property type="nucleotide sequence ID" value="NZ_LZZM01000244.1"/>
</dbReference>
<evidence type="ECO:0000313" key="2">
    <source>
        <dbReference type="Proteomes" id="UP000190890"/>
    </source>
</evidence>
<dbReference type="OrthoDB" id="1668885at2"/>
<comment type="caution">
    <text evidence="1">The sequence shown here is derived from an EMBL/GenBank/DDBJ whole genome shotgun (WGS) entry which is preliminary data.</text>
</comment>
<keyword evidence="2" id="KW-1185">Reference proteome</keyword>
<organism evidence="1 2">
    <name type="scientific">Clostridium puniceum</name>
    <dbReference type="NCBI Taxonomy" id="29367"/>
    <lineage>
        <taxon>Bacteria</taxon>
        <taxon>Bacillati</taxon>
        <taxon>Bacillota</taxon>
        <taxon>Clostridia</taxon>
        <taxon>Eubacteriales</taxon>
        <taxon>Clostridiaceae</taxon>
        <taxon>Clostridium</taxon>
    </lineage>
</organism>
<proteinExistence type="predicted"/>
<gene>
    <name evidence="1" type="ORF">CLPUN_52770</name>
</gene>
<dbReference type="AlphaFoldDB" id="A0A1S8SXK1"/>
<sequence>MNQEKLVIFNLRENLMRECVSYAIKLEKICQTWPNKVIKLDITKR</sequence>
<protein>
    <submittedName>
        <fullName evidence="1">Uncharacterized protein</fullName>
    </submittedName>
</protein>
<accession>A0A1S8SXK1</accession>